<feature type="compositionally biased region" description="Low complexity" evidence="1">
    <location>
        <begin position="1"/>
        <end position="16"/>
    </location>
</feature>
<accession>A0A6M3XQU4</accession>
<reference evidence="2" key="1">
    <citation type="submission" date="2020-03" db="EMBL/GenBank/DDBJ databases">
        <title>The deep terrestrial virosphere.</title>
        <authorList>
            <person name="Holmfeldt K."/>
            <person name="Nilsson E."/>
            <person name="Simone D."/>
            <person name="Lopez-Fernandez M."/>
            <person name="Wu X."/>
            <person name="de Brujin I."/>
            <person name="Lundin D."/>
            <person name="Andersson A."/>
            <person name="Bertilsson S."/>
            <person name="Dopson M."/>
        </authorList>
    </citation>
    <scope>NUCLEOTIDE SEQUENCE</scope>
    <source>
        <strain evidence="2">TM448B01363</strain>
    </source>
</reference>
<proteinExistence type="predicted"/>
<dbReference type="EMBL" id="MT144747">
    <property type="protein sequence ID" value="QJH98675.1"/>
    <property type="molecule type" value="Genomic_DNA"/>
</dbReference>
<feature type="region of interest" description="Disordered" evidence="1">
    <location>
        <begin position="1"/>
        <end position="33"/>
    </location>
</feature>
<sequence length="295" mass="33119">MADNLDPNLDNQDPTAEPTPSPTPTPAPVTPAFSWKSNIPVDYANSPTLQKFSDDKDGLSKAMESHLNLEKLLGHTKVPLPKDDNDIAGIKIFNKALGVPDTADGYQLKDATIPEGIKNISFDKKQFAEVMLKRGVPPRYAGKLWDDYVEMSLAAYNRYVTENDTHLAEMTNGLRTEWGDAYDTNVELGQMVINKFSDDDEMNDFITASMLKDPRGVKFLTKIGGQFAENKIGDFKYQRFALSPDQAKEELSKIRNDPNHPYLNPKATQEEHDRAVEYVNQLEAIVFKAIQPPQR</sequence>
<protein>
    <submittedName>
        <fullName evidence="2">Uncharacterized protein</fullName>
    </submittedName>
</protein>
<name>A0A6M3XQU4_9ZZZZ</name>
<organism evidence="2">
    <name type="scientific">viral metagenome</name>
    <dbReference type="NCBI Taxonomy" id="1070528"/>
    <lineage>
        <taxon>unclassified sequences</taxon>
        <taxon>metagenomes</taxon>
        <taxon>organismal metagenomes</taxon>
    </lineage>
</organism>
<gene>
    <name evidence="2" type="ORF">TM448B01363_0007</name>
</gene>
<evidence type="ECO:0000256" key="1">
    <source>
        <dbReference type="SAM" id="MobiDB-lite"/>
    </source>
</evidence>
<dbReference type="AlphaFoldDB" id="A0A6M3XQU4"/>
<feature type="compositionally biased region" description="Pro residues" evidence="1">
    <location>
        <begin position="17"/>
        <end position="29"/>
    </location>
</feature>
<evidence type="ECO:0000313" key="2">
    <source>
        <dbReference type="EMBL" id="QJH98675.1"/>
    </source>
</evidence>